<sequence>MSDHGKSRKEIRDELKELQQEFLSSIIDIDDKKRIQLEQELMIAIQGVSLQNEENAKRAAELIIANLELKFLNEEKAKRAAELVIANIELVFQNNEKSKRAAELIIANKELVFQNSEKAKRAAELVIANIELVFQNEEKEKRASELIIANKELVFQNEEKSRIAAKLIDANKQLIFQNEEKEKRAAELILAKEKAEKSDLLKTAFLANMSHEIRTPMNGILGFAELLKETELTAEIQQEYLEVIKKSGGRMLNLINNIISISKIESGLMETDLQESNVNTQIDFIHAFFKPQIEKKGIQFLIKKTLYGEEALIKSDPEKIYGILTNLVNNAIKYSEVGVIEVGYNLKSTEDSVDLEFYVKDKGIGIPEERQIAIFERFIQADISDKMALEGAGLGLSISKAYVELLGGKIWVESEDGVGSTFYFTIPYQKAKAKKPTKTIFLADKTEKILKPKDYRLKLLIAEDDKISSMLITAMVKKYSTVIFQAKTGLEAVEICKNNPDIDLILMDIQMPELNGFEATRKIREFNKDVVIIAQTASVLTDDREKIIEDGCDDYISKPINKSELLSLIQKYFDTYHVA</sequence>
<dbReference type="SMART" id="SM00388">
    <property type="entry name" value="HisKA"/>
    <property type="match status" value="1"/>
</dbReference>
<comment type="caution">
    <text evidence="8">The sequence shown here is derived from an EMBL/GenBank/DDBJ whole genome shotgun (WGS) entry which is preliminary data.</text>
</comment>
<dbReference type="Pfam" id="PF02518">
    <property type="entry name" value="HATPase_c"/>
    <property type="match status" value="1"/>
</dbReference>
<dbReference type="Pfam" id="PF00072">
    <property type="entry name" value="Response_reg"/>
    <property type="match status" value="1"/>
</dbReference>
<keyword evidence="8" id="KW-0547">Nucleotide-binding</keyword>
<dbReference type="InterPro" id="IPR003661">
    <property type="entry name" value="HisK_dim/P_dom"/>
</dbReference>
<gene>
    <name evidence="8" type="ORF">ACFSYS_00565</name>
</gene>
<dbReference type="PROSITE" id="PS50110">
    <property type="entry name" value="RESPONSE_REGULATORY"/>
    <property type="match status" value="1"/>
</dbReference>
<evidence type="ECO:0000259" key="6">
    <source>
        <dbReference type="PROSITE" id="PS50109"/>
    </source>
</evidence>
<keyword evidence="4" id="KW-0902">Two-component regulatory system</keyword>
<proteinExistence type="predicted"/>
<keyword evidence="8" id="KW-0067">ATP-binding</keyword>
<dbReference type="Proteomes" id="UP001597438">
    <property type="component" value="Unassembled WGS sequence"/>
</dbReference>
<dbReference type="SMART" id="SM00387">
    <property type="entry name" value="HATPase_c"/>
    <property type="match status" value="1"/>
</dbReference>
<name>A0ABW5WZD7_9FLAO</name>
<dbReference type="Gene3D" id="1.10.287.130">
    <property type="match status" value="1"/>
</dbReference>
<reference evidence="9" key="1">
    <citation type="journal article" date="2019" name="Int. J. Syst. Evol. Microbiol.">
        <title>The Global Catalogue of Microorganisms (GCM) 10K type strain sequencing project: providing services to taxonomists for standard genome sequencing and annotation.</title>
        <authorList>
            <consortium name="The Broad Institute Genomics Platform"/>
            <consortium name="The Broad Institute Genome Sequencing Center for Infectious Disease"/>
            <person name="Wu L."/>
            <person name="Ma J."/>
        </authorList>
    </citation>
    <scope>NUCLEOTIDE SEQUENCE [LARGE SCALE GENOMIC DNA]</scope>
    <source>
        <strain evidence="9">KCTC 52925</strain>
    </source>
</reference>
<dbReference type="InterPro" id="IPR001789">
    <property type="entry name" value="Sig_transdc_resp-reg_receiver"/>
</dbReference>
<accession>A0ABW5WZD7</accession>
<dbReference type="InterPro" id="IPR036890">
    <property type="entry name" value="HATPase_C_sf"/>
</dbReference>
<feature type="domain" description="Histidine kinase" evidence="6">
    <location>
        <begin position="208"/>
        <end position="430"/>
    </location>
</feature>
<keyword evidence="3 5" id="KW-0597">Phosphoprotein</keyword>
<dbReference type="GO" id="GO:0005524">
    <property type="term" value="F:ATP binding"/>
    <property type="evidence" value="ECO:0007669"/>
    <property type="project" value="UniProtKB-KW"/>
</dbReference>
<dbReference type="PRINTS" id="PR00344">
    <property type="entry name" value="BCTRLSENSOR"/>
</dbReference>
<evidence type="ECO:0000256" key="3">
    <source>
        <dbReference type="ARBA" id="ARBA00022553"/>
    </source>
</evidence>
<dbReference type="Gene3D" id="3.40.50.2300">
    <property type="match status" value="1"/>
</dbReference>
<dbReference type="PROSITE" id="PS50109">
    <property type="entry name" value="HIS_KIN"/>
    <property type="match status" value="1"/>
</dbReference>
<dbReference type="InterPro" id="IPR036097">
    <property type="entry name" value="HisK_dim/P_sf"/>
</dbReference>
<dbReference type="SUPFAM" id="SSF55874">
    <property type="entry name" value="ATPase domain of HSP90 chaperone/DNA topoisomerase II/histidine kinase"/>
    <property type="match status" value="1"/>
</dbReference>
<dbReference type="CDD" id="cd00082">
    <property type="entry name" value="HisKA"/>
    <property type="match status" value="1"/>
</dbReference>
<dbReference type="Pfam" id="PF00512">
    <property type="entry name" value="HisKA"/>
    <property type="match status" value="1"/>
</dbReference>
<evidence type="ECO:0000256" key="1">
    <source>
        <dbReference type="ARBA" id="ARBA00000085"/>
    </source>
</evidence>
<dbReference type="InterPro" id="IPR005467">
    <property type="entry name" value="His_kinase_dom"/>
</dbReference>
<dbReference type="SUPFAM" id="SSF52172">
    <property type="entry name" value="CheY-like"/>
    <property type="match status" value="1"/>
</dbReference>
<dbReference type="CDD" id="cd16922">
    <property type="entry name" value="HATPase_EvgS-ArcB-TorS-like"/>
    <property type="match status" value="1"/>
</dbReference>
<evidence type="ECO:0000313" key="8">
    <source>
        <dbReference type="EMBL" id="MFD2831757.1"/>
    </source>
</evidence>
<dbReference type="RefSeq" id="WP_251741577.1">
    <property type="nucleotide sequence ID" value="NZ_JBHUOJ010000001.1"/>
</dbReference>
<keyword evidence="9" id="KW-1185">Reference proteome</keyword>
<dbReference type="Gene3D" id="3.30.565.10">
    <property type="entry name" value="Histidine kinase-like ATPase, C-terminal domain"/>
    <property type="match status" value="1"/>
</dbReference>
<evidence type="ECO:0000313" key="9">
    <source>
        <dbReference type="Proteomes" id="UP001597438"/>
    </source>
</evidence>
<feature type="modified residue" description="4-aspartylphosphate" evidence="5">
    <location>
        <position position="508"/>
    </location>
</feature>
<evidence type="ECO:0000256" key="5">
    <source>
        <dbReference type="PROSITE-ProRule" id="PRU00169"/>
    </source>
</evidence>
<dbReference type="PANTHER" id="PTHR45339">
    <property type="entry name" value="HYBRID SIGNAL TRANSDUCTION HISTIDINE KINASE J"/>
    <property type="match status" value="1"/>
</dbReference>
<dbReference type="InterPro" id="IPR004358">
    <property type="entry name" value="Sig_transdc_His_kin-like_C"/>
</dbReference>
<dbReference type="SUPFAM" id="SSF47384">
    <property type="entry name" value="Homodimeric domain of signal transducing histidine kinase"/>
    <property type="match status" value="1"/>
</dbReference>
<evidence type="ECO:0000256" key="4">
    <source>
        <dbReference type="ARBA" id="ARBA00023012"/>
    </source>
</evidence>
<evidence type="ECO:0000259" key="7">
    <source>
        <dbReference type="PROSITE" id="PS50110"/>
    </source>
</evidence>
<protein>
    <recommendedName>
        <fullName evidence="2">histidine kinase</fullName>
        <ecNumber evidence="2">2.7.13.3</ecNumber>
    </recommendedName>
</protein>
<dbReference type="CDD" id="cd17546">
    <property type="entry name" value="REC_hyHK_CKI1_RcsC-like"/>
    <property type="match status" value="1"/>
</dbReference>
<organism evidence="8 9">
    <name type="scientific">Christiangramia antarctica</name>
    <dbReference type="NCBI Taxonomy" id="2058158"/>
    <lineage>
        <taxon>Bacteria</taxon>
        <taxon>Pseudomonadati</taxon>
        <taxon>Bacteroidota</taxon>
        <taxon>Flavobacteriia</taxon>
        <taxon>Flavobacteriales</taxon>
        <taxon>Flavobacteriaceae</taxon>
        <taxon>Christiangramia</taxon>
    </lineage>
</organism>
<dbReference type="InterPro" id="IPR011006">
    <property type="entry name" value="CheY-like_superfamily"/>
</dbReference>
<dbReference type="SMART" id="SM00448">
    <property type="entry name" value="REC"/>
    <property type="match status" value="1"/>
</dbReference>
<dbReference type="EMBL" id="JBHUOJ010000001">
    <property type="protein sequence ID" value="MFD2831757.1"/>
    <property type="molecule type" value="Genomic_DNA"/>
</dbReference>
<dbReference type="PANTHER" id="PTHR45339:SF1">
    <property type="entry name" value="HYBRID SIGNAL TRANSDUCTION HISTIDINE KINASE J"/>
    <property type="match status" value="1"/>
</dbReference>
<feature type="domain" description="Response regulatory" evidence="7">
    <location>
        <begin position="458"/>
        <end position="573"/>
    </location>
</feature>
<dbReference type="InterPro" id="IPR003594">
    <property type="entry name" value="HATPase_dom"/>
</dbReference>
<dbReference type="EC" id="2.7.13.3" evidence="2"/>
<comment type="catalytic activity">
    <reaction evidence="1">
        <text>ATP + protein L-histidine = ADP + protein N-phospho-L-histidine.</text>
        <dbReference type="EC" id="2.7.13.3"/>
    </reaction>
</comment>
<evidence type="ECO:0000256" key="2">
    <source>
        <dbReference type="ARBA" id="ARBA00012438"/>
    </source>
</evidence>